<keyword evidence="10" id="KW-0560">Oxidoreductase</keyword>
<evidence type="ECO:0000256" key="11">
    <source>
        <dbReference type="ARBA" id="ARBA00023098"/>
    </source>
</evidence>
<feature type="domain" description="Acyl-CoA dehydrogenase/oxidase N-terminal" evidence="17">
    <location>
        <begin position="135"/>
        <end position="233"/>
    </location>
</feature>
<evidence type="ECO:0000259" key="16">
    <source>
        <dbReference type="Pfam" id="PF02770"/>
    </source>
</evidence>
<feature type="domain" description="Acyl-CoA dehydrogenase C-terminal bacterial-type" evidence="18">
    <location>
        <begin position="515"/>
        <end position="797"/>
    </location>
</feature>
<evidence type="ECO:0000313" key="20">
    <source>
        <dbReference type="Proteomes" id="UP000659697"/>
    </source>
</evidence>
<dbReference type="NCBIfam" id="NF038187">
    <property type="entry name" value="FadE_coli"/>
    <property type="match status" value="1"/>
</dbReference>
<feature type="domain" description="Acyl-CoA oxidase/dehydrogenase middle" evidence="16">
    <location>
        <begin position="238"/>
        <end position="328"/>
    </location>
</feature>
<evidence type="ECO:0000256" key="5">
    <source>
        <dbReference type="ARBA" id="ARBA00012040"/>
    </source>
</evidence>
<dbReference type="InterPro" id="IPR015396">
    <property type="entry name" value="FadE_C"/>
</dbReference>
<keyword evidence="20" id="KW-1185">Reference proteome</keyword>
<feature type="transmembrane region" description="Helical" evidence="14">
    <location>
        <begin position="28"/>
        <end position="57"/>
    </location>
</feature>
<dbReference type="EC" id="1.3.8.8" evidence="5"/>
<evidence type="ECO:0000256" key="9">
    <source>
        <dbReference type="ARBA" id="ARBA00022832"/>
    </source>
</evidence>
<dbReference type="Pfam" id="PF00441">
    <property type="entry name" value="Acyl-CoA_dh_1"/>
    <property type="match status" value="1"/>
</dbReference>
<dbReference type="Gene3D" id="1.10.540.10">
    <property type="entry name" value="Acyl-CoA dehydrogenase/oxidase, N-terminal domain"/>
    <property type="match status" value="1"/>
</dbReference>
<evidence type="ECO:0000256" key="6">
    <source>
        <dbReference type="ARBA" id="ARBA00020144"/>
    </source>
</evidence>
<dbReference type="InterPro" id="IPR050741">
    <property type="entry name" value="Acyl-CoA_dehydrogenase"/>
</dbReference>
<dbReference type="InterPro" id="IPR006091">
    <property type="entry name" value="Acyl-CoA_Oxase/DH_mid-dom"/>
</dbReference>
<dbReference type="InterPro" id="IPR013786">
    <property type="entry name" value="AcylCoA_DH/ox_N"/>
</dbReference>
<keyword evidence="8" id="KW-0274">FAD</keyword>
<dbReference type="EMBL" id="BNAO01000004">
    <property type="protein sequence ID" value="GHG70019.1"/>
    <property type="molecule type" value="Genomic_DNA"/>
</dbReference>
<evidence type="ECO:0000259" key="18">
    <source>
        <dbReference type="Pfam" id="PF09317"/>
    </source>
</evidence>
<protein>
    <recommendedName>
        <fullName evidence="6">Acyl-coenzyme A dehydrogenase</fullName>
        <ecNumber evidence="4">1.3.8.7</ecNumber>
        <ecNumber evidence="5">1.3.8.8</ecNumber>
    </recommendedName>
</protein>
<reference evidence="20" key="1">
    <citation type="journal article" date="2019" name="Int. J. Syst. Evol. Microbiol.">
        <title>The Global Catalogue of Microorganisms (GCM) 10K type strain sequencing project: providing services to taxonomists for standard genome sequencing and annotation.</title>
        <authorList>
            <consortium name="The Broad Institute Genomics Platform"/>
            <consortium name="The Broad Institute Genome Sequencing Center for Infectious Disease"/>
            <person name="Wu L."/>
            <person name="Ma J."/>
        </authorList>
    </citation>
    <scope>NUCLEOTIDE SEQUENCE [LARGE SCALE GENOMIC DNA]</scope>
    <source>
        <strain evidence="20">CGMCC 1.7003</strain>
    </source>
</reference>
<comment type="pathway">
    <text evidence="2">Lipid metabolism; fatty acid beta-oxidation.</text>
</comment>
<evidence type="ECO:0000256" key="7">
    <source>
        <dbReference type="ARBA" id="ARBA00022630"/>
    </source>
</evidence>
<keyword evidence="14" id="KW-0812">Transmembrane</keyword>
<dbReference type="Pfam" id="PF02770">
    <property type="entry name" value="Acyl-CoA_dh_M"/>
    <property type="match status" value="1"/>
</dbReference>
<dbReference type="InterPro" id="IPR009100">
    <property type="entry name" value="AcylCoA_DH/oxidase_NM_dom_sf"/>
</dbReference>
<evidence type="ECO:0000256" key="3">
    <source>
        <dbReference type="ARBA" id="ARBA00009347"/>
    </source>
</evidence>
<evidence type="ECO:0000256" key="14">
    <source>
        <dbReference type="SAM" id="Phobius"/>
    </source>
</evidence>
<keyword evidence="9" id="KW-0276">Fatty acid metabolism</keyword>
<evidence type="ECO:0000256" key="13">
    <source>
        <dbReference type="ARBA" id="ARBA00049247"/>
    </source>
</evidence>
<evidence type="ECO:0000256" key="1">
    <source>
        <dbReference type="ARBA" id="ARBA00001974"/>
    </source>
</evidence>
<name>A0ABQ3L149_9ALTE</name>
<dbReference type="Gene3D" id="1.20.140.10">
    <property type="entry name" value="Butyryl-CoA Dehydrogenase, subunit A, domain 3"/>
    <property type="match status" value="2"/>
</dbReference>
<dbReference type="EC" id="1.3.8.7" evidence="4"/>
<comment type="catalytic activity">
    <reaction evidence="13">
        <text>a long-chain 2,3-saturated fatty acyl-CoA + oxidized [electron-transfer flavoprotein] + H(+) = a long-chain (2E)-enoyl-CoA + reduced [electron-transfer flavoprotein]</text>
        <dbReference type="Rhea" id="RHEA:17721"/>
        <dbReference type="Rhea" id="RHEA-COMP:10685"/>
        <dbReference type="Rhea" id="RHEA-COMP:10686"/>
        <dbReference type="ChEBI" id="CHEBI:15378"/>
        <dbReference type="ChEBI" id="CHEBI:57692"/>
        <dbReference type="ChEBI" id="CHEBI:58307"/>
        <dbReference type="ChEBI" id="CHEBI:83721"/>
        <dbReference type="ChEBI" id="CHEBI:83727"/>
        <dbReference type="EC" id="1.3.8.8"/>
    </reaction>
</comment>
<sequence>MSVFLIIVALLVATGVLAYHRASLTLFTAALAAVLLVGTFSDVVGFWGWLVFLAIALPLNIASVRQQHLTKPLLKLYRKIMPEMSTTEKEAIDAGTTWWEGDLFRGNPDWHKMHNFPQPRLSAEEQAFLDGPVEELLAMTDDWHATHERADLSPEVYQYLKDKGFFAMIIKKEFGGLEFSAFAQSCVLQKLTSKSMMLSSIVGVPNSLGPGELLQHYGTEEQKNYYLPRLAKGIDVPCFALTSPEAGSDAGAIPDFGVVCKGQWQGEEVLGMRLTWNKRYITLAPIATVLGLAFKLQDPDKLLGDKEDLGITCALIPANTPGVKIGRRHFPLNVPFQNGPTQGTEVFVPLSYIIGGPKMAGQGWRMLVECLSVGRAITLPSNSTGGIKAAALATGAYARIRRQFKLPVGKMEGVEEAMARIGGYAYMADASTSMSVGAIDLGEKPSVVSAITKYHMTERMRTAINDAMDVHGGKGICMGPNNYLARGYQGAPVAITVEGANILTRSMIIYGQGAIRCHPYVLAELQAAQLSDENAAVTAFDKALFGHVGFAISNFFRTFWLSLSGGAFSHAPYNDATARYYKQMNRFSAALALMSDVAMGTMGGDLKRRERISARLGDILSMLYITSSVLKRYQDEGRQAQDLPLVQWACEDNLAKAQQALDELFDNFPNRVVGVVLKRIVFPFGRTLRKPADTLDHQVARIMMTPCEARNRLGKHLYLTVEPGNQLGRVEQALLDVLAAEPLFDKVSKASGKRLPFFRLHEVAELGLSLGVINKQEAAVLTTAEESRLFVINVDDFEPEYLAADKSLTQQANGAEVLNAAEKKAKAA</sequence>
<keyword evidence="14" id="KW-1133">Transmembrane helix</keyword>
<comment type="similarity">
    <text evidence="3">Belongs to the acyl-CoA dehydrogenase family.</text>
</comment>
<dbReference type="InterPro" id="IPR037069">
    <property type="entry name" value="AcylCoA_DH/ox_N_sf"/>
</dbReference>
<comment type="caution">
    <text evidence="19">The sequence shown here is derived from an EMBL/GenBank/DDBJ whole genome shotgun (WGS) entry which is preliminary data.</text>
</comment>
<evidence type="ECO:0000256" key="2">
    <source>
        <dbReference type="ARBA" id="ARBA00005005"/>
    </source>
</evidence>
<proteinExistence type="inferred from homology"/>
<feature type="domain" description="Acyl-CoA dehydrogenase/oxidase C-terminal" evidence="15">
    <location>
        <begin position="361"/>
        <end position="508"/>
    </location>
</feature>
<evidence type="ECO:0000256" key="4">
    <source>
        <dbReference type="ARBA" id="ARBA00012033"/>
    </source>
</evidence>
<keyword evidence="11" id="KW-0443">Lipid metabolism</keyword>
<keyword evidence="7" id="KW-0285">Flavoprotein</keyword>
<dbReference type="PANTHER" id="PTHR48083:SF18">
    <property type="entry name" value="ACYL-COENZYME A DEHYDROGENASE"/>
    <property type="match status" value="1"/>
</dbReference>
<dbReference type="InterPro" id="IPR047634">
    <property type="entry name" value="FadE"/>
</dbReference>
<comment type="cofactor">
    <cofactor evidence="1">
        <name>FAD</name>
        <dbReference type="ChEBI" id="CHEBI:57692"/>
    </cofactor>
</comment>
<dbReference type="NCBIfam" id="NF009586">
    <property type="entry name" value="PRK13026.1"/>
    <property type="match status" value="1"/>
</dbReference>
<dbReference type="Gene3D" id="2.40.110.10">
    <property type="entry name" value="Butyryl-CoA Dehydrogenase, subunit A, domain 2"/>
    <property type="match status" value="1"/>
</dbReference>
<evidence type="ECO:0000256" key="8">
    <source>
        <dbReference type="ARBA" id="ARBA00022827"/>
    </source>
</evidence>
<dbReference type="RefSeq" id="WP_189432898.1">
    <property type="nucleotide sequence ID" value="NZ_BNAO01000004.1"/>
</dbReference>
<evidence type="ECO:0000259" key="15">
    <source>
        <dbReference type="Pfam" id="PF00441"/>
    </source>
</evidence>
<organism evidence="19 20">
    <name type="scientific">Alishewanella longhuensis</name>
    <dbReference type="NCBI Taxonomy" id="1091037"/>
    <lineage>
        <taxon>Bacteria</taxon>
        <taxon>Pseudomonadati</taxon>
        <taxon>Pseudomonadota</taxon>
        <taxon>Gammaproteobacteria</taxon>
        <taxon>Alteromonadales</taxon>
        <taxon>Alteromonadaceae</taxon>
        <taxon>Alishewanella</taxon>
    </lineage>
</organism>
<evidence type="ECO:0000259" key="17">
    <source>
        <dbReference type="Pfam" id="PF02771"/>
    </source>
</evidence>
<dbReference type="SUPFAM" id="SSF56645">
    <property type="entry name" value="Acyl-CoA dehydrogenase NM domain-like"/>
    <property type="match status" value="1"/>
</dbReference>
<evidence type="ECO:0000256" key="12">
    <source>
        <dbReference type="ARBA" id="ARBA00047882"/>
    </source>
</evidence>
<dbReference type="InterPro" id="IPR036250">
    <property type="entry name" value="AcylCo_DH-like_C"/>
</dbReference>
<gene>
    <name evidence="19" type="primary">fadE</name>
    <name evidence="19" type="ORF">GCM10010919_20380</name>
</gene>
<dbReference type="Pfam" id="PF02771">
    <property type="entry name" value="Acyl-CoA_dh_N"/>
    <property type="match status" value="1"/>
</dbReference>
<dbReference type="InterPro" id="IPR046373">
    <property type="entry name" value="Acyl-CoA_Oxase/DH_mid-dom_sf"/>
</dbReference>
<dbReference type="Proteomes" id="UP000659697">
    <property type="component" value="Unassembled WGS sequence"/>
</dbReference>
<evidence type="ECO:0000313" key="19">
    <source>
        <dbReference type="EMBL" id="GHG70019.1"/>
    </source>
</evidence>
<dbReference type="NCBIfam" id="NF007000">
    <property type="entry name" value="PRK09463.1"/>
    <property type="match status" value="1"/>
</dbReference>
<dbReference type="CDD" id="cd00567">
    <property type="entry name" value="ACAD"/>
    <property type="match status" value="1"/>
</dbReference>
<comment type="catalytic activity">
    <reaction evidence="12">
        <text>a medium-chain 2,3-saturated fatty acyl-CoA + oxidized [electron-transfer flavoprotein] + H(+) = a medium-chain (2E)-enoyl-CoA + reduced [electron-transfer flavoprotein]</text>
        <dbReference type="Rhea" id="RHEA:14477"/>
        <dbReference type="Rhea" id="RHEA-COMP:10685"/>
        <dbReference type="Rhea" id="RHEA-COMP:10686"/>
        <dbReference type="ChEBI" id="CHEBI:15378"/>
        <dbReference type="ChEBI" id="CHEBI:57692"/>
        <dbReference type="ChEBI" id="CHEBI:58307"/>
        <dbReference type="ChEBI" id="CHEBI:83723"/>
        <dbReference type="ChEBI" id="CHEBI:83726"/>
        <dbReference type="EC" id="1.3.8.7"/>
    </reaction>
</comment>
<evidence type="ECO:0000256" key="10">
    <source>
        <dbReference type="ARBA" id="ARBA00023002"/>
    </source>
</evidence>
<accession>A0ABQ3L149</accession>
<dbReference type="Pfam" id="PF09317">
    <property type="entry name" value="ACDH_C"/>
    <property type="match status" value="1"/>
</dbReference>
<keyword evidence="14" id="KW-0472">Membrane</keyword>
<dbReference type="PANTHER" id="PTHR48083">
    <property type="entry name" value="MEDIUM-CHAIN SPECIFIC ACYL-COA DEHYDROGENASE, MITOCHONDRIAL-RELATED"/>
    <property type="match status" value="1"/>
</dbReference>
<dbReference type="SUPFAM" id="SSF47203">
    <property type="entry name" value="Acyl-CoA dehydrogenase C-terminal domain-like"/>
    <property type="match status" value="1"/>
</dbReference>
<dbReference type="InterPro" id="IPR009075">
    <property type="entry name" value="AcylCo_DH/oxidase_C"/>
</dbReference>